<gene>
    <name evidence="4" type="ORF">C8D93_101210</name>
</gene>
<evidence type="ECO:0000256" key="2">
    <source>
        <dbReference type="HAMAP-Rule" id="MF_00274"/>
    </source>
</evidence>
<dbReference type="SUPFAM" id="SSF82607">
    <property type="entry name" value="YbaB-like"/>
    <property type="match status" value="1"/>
</dbReference>
<reference evidence="4 5" key="1">
    <citation type="submission" date="2018-04" db="EMBL/GenBank/DDBJ databases">
        <title>Genomic Encyclopedia of Type Strains, Phase IV (KMG-IV): sequencing the most valuable type-strain genomes for metagenomic binning, comparative biology and taxonomic classification.</title>
        <authorList>
            <person name="Goeker M."/>
        </authorList>
    </citation>
    <scope>NUCLEOTIDE SEQUENCE [LARGE SCALE GENOMIC DNA]</scope>
    <source>
        <strain evidence="4 5">DSM 104150</strain>
    </source>
</reference>
<comment type="function">
    <text evidence="2">Binds to DNA and alters its conformation. May be involved in regulation of gene expression, nucleoid organization and DNA protection.</text>
</comment>
<protein>
    <recommendedName>
        <fullName evidence="2">Nucleoid-associated protein C8D93_101210</fullName>
    </recommendedName>
</protein>
<dbReference type="Proteomes" id="UP000248330">
    <property type="component" value="Unassembled WGS sequence"/>
</dbReference>
<dbReference type="InterPro" id="IPR004401">
    <property type="entry name" value="YbaB/EbfC"/>
</dbReference>
<dbReference type="PANTHER" id="PTHR33449:SF1">
    <property type="entry name" value="NUCLEOID-ASSOCIATED PROTEIN YBAB"/>
    <property type="match status" value="1"/>
</dbReference>
<sequence length="109" mass="11620">MKGALGQIMRQAQQMQDNMKRVQEEIARMEVSGEAGAGLVKVTLTGKYQCRSVEISPDALKEDKEFVEDLIAAAINDAAQKVEETSKSKLGAVTAGMQLPLPPGFAGLG</sequence>
<evidence type="ECO:0000256" key="3">
    <source>
        <dbReference type="SAM" id="Coils"/>
    </source>
</evidence>
<keyword evidence="2" id="KW-0963">Cytoplasm</keyword>
<dbReference type="GO" id="GO:0043590">
    <property type="term" value="C:bacterial nucleoid"/>
    <property type="evidence" value="ECO:0007669"/>
    <property type="project" value="UniProtKB-UniRule"/>
</dbReference>
<evidence type="ECO:0000313" key="4">
    <source>
        <dbReference type="EMBL" id="PXV71168.1"/>
    </source>
</evidence>
<dbReference type="EMBL" id="QICN01000001">
    <property type="protein sequence ID" value="PXV71168.1"/>
    <property type="molecule type" value="Genomic_DNA"/>
</dbReference>
<dbReference type="GO" id="GO:0005829">
    <property type="term" value="C:cytosol"/>
    <property type="evidence" value="ECO:0007669"/>
    <property type="project" value="TreeGrafter"/>
</dbReference>
<dbReference type="Pfam" id="PF02575">
    <property type="entry name" value="YbaB_DNA_bd"/>
    <property type="match status" value="1"/>
</dbReference>
<dbReference type="PANTHER" id="PTHR33449">
    <property type="entry name" value="NUCLEOID-ASSOCIATED PROTEIN YBAB"/>
    <property type="match status" value="1"/>
</dbReference>
<dbReference type="PIRSF" id="PIRSF004555">
    <property type="entry name" value="UCP004555"/>
    <property type="match status" value="1"/>
</dbReference>
<comment type="subcellular location">
    <subcellularLocation>
        <location evidence="2">Cytoplasm</location>
        <location evidence="2">Nucleoid</location>
    </subcellularLocation>
</comment>
<dbReference type="HAMAP" id="MF_00274">
    <property type="entry name" value="DNA_YbaB_EbfC"/>
    <property type="match status" value="1"/>
</dbReference>
<feature type="coiled-coil region" evidence="3">
    <location>
        <begin position="5"/>
        <end position="32"/>
    </location>
</feature>
<dbReference type="GO" id="GO:0003677">
    <property type="term" value="F:DNA binding"/>
    <property type="evidence" value="ECO:0007669"/>
    <property type="project" value="UniProtKB-UniRule"/>
</dbReference>
<keyword evidence="1 2" id="KW-0238">DNA-binding</keyword>
<evidence type="ECO:0000313" key="5">
    <source>
        <dbReference type="Proteomes" id="UP000248330"/>
    </source>
</evidence>
<proteinExistence type="inferred from homology"/>
<keyword evidence="5" id="KW-1185">Reference proteome</keyword>
<comment type="caution">
    <text evidence="4">The sequence shown here is derived from an EMBL/GenBank/DDBJ whole genome shotgun (WGS) entry which is preliminary data.</text>
</comment>
<dbReference type="NCBIfam" id="TIGR00103">
    <property type="entry name" value="DNA_YbaB_EbfC"/>
    <property type="match status" value="1"/>
</dbReference>
<evidence type="ECO:0000256" key="1">
    <source>
        <dbReference type="ARBA" id="ARBA00023125"/>
    </source>
</evidence>
<dbReference type="InterPro" id="IPR036894">
    <property type="entry name" value="YbaB-like_sf"/>
</dbReference>
<name>A0A318EFY2_9GAMM</name>
<comment type="similarity">
    <text evidence="2">Belongs to the YbaB/EbfC family.</text>
</comment>
<organism evidence="4 5">
    <name type="scientific">Sinimarinibacterium flocculans</name>
    <dbReference type="NCBI Taxonomy" id="985250"/>
    <lineage>
        <taxon>Bacteria</taxon>
        <taxon>Pseudomonadati</taxon>
        <taxon>Pseudomonadota</taxon>
        <taxon>Gammaproteobacteria</taxon>
        <taxon>Nevskiales</taxon>
        <taxon>Nevskiaceae</taxon>
        <taxon>Sinimarinibacterium</taxon>
    </lineage>
</organism>
<accession>A0A318EFY2</accession>
<comment type="subunit">
    <text evidence="2">Homodimer.</text>
</comment>
<dbReference type="AlphaFoldDB" id="A0A318EFY2"/>
<dbReference type="Gene3D" id="3.30.1310.10">
    <property type="entry name" value="Nucleoid-associated protein YbaB-like domain"/>
    <property type="match status" value="1"/>
</dbReference>
<keyword evidence="3" id="KW-0175">Coiled coil</keyword>